<dbReference type="Proteomes" id="UP000828941">
    <property type="component" value="Chromosome 10"/>
</dbReference>
<sequence>MMMCDRGRLLIKGQKAEQLLPANIYKTKQKPQRSNKPVDWRRSFPRNLSLSLRKGSPGALGSGILIGDS</sequence>
<proteinExistence type="predicted"/>
<protein>
    <submittedName>
        <fullName evidence="1">Uncharacterized protein</fullName>
    </submittedName>
</protein>
<organism evidence="1 2">
    <name type="scientific">Bauhinia variegata</name>
    <name type="common">Purple orchid tree</name>
    <name type="synonym">Phanera variegata</name>
    <dbReference type="NCBI Taxonomy" id="167791"/>
    <lineage>
        <taxon>Eukaryota</taxon>
        <taxon>Viridiplantae</taxon>
        <taxon>Streptophyta</taxon>
        <taxon>Embryophyta</taxon>
        <taxon>Tracheophyta</taxon>
        <taxon>Spermatophyta</taxon>
        <taxon>Magnoliopsida</taxon>
        <taxon>eudicotyledons</taxon>
        <taxon>Gunneridae</taxon>
        <taxon>Pentapetalae</taxon>
        <taxon>rosids</taxon>
        <taxon>fabids</taxon>
        <taxon>Fabales</taxon>
        <taxon>Fabaceae</taxon>
        <taxon>Cercidoideae</taxon>
        <taxon>Cercideae</taxon>
        <taxon>Bauhiniinae</taxon>
        <taxon>Bauhinia</taxon>
    </lineage>
</organism>
<evidence type="ECO:0000313" key="2">
    <source>
        <dbReference type="Proteomes" id="UP000828941"/>
    </source>
</evidence>
<keyword evidence="2" id="KW-1185">Reference proteome</keyword>
<evidence type="ECO:0000313" key="1">
    <source>
        <dbReference type="EMBL" id="KAI4318174.1"/>
    </source>
</evidence>
<gene>
    <name evidence="1" type="ORF">L6164_025977</name>
</gene>
<name>A0ACB9M4A6_BAUVA</name>
<reference evidence="1 2" key="1">
    <citation type="journal article" date="2022" name="DNA Res.">
        <title>Chromosomal-level genome assembly of the orchid tree Bauhinia variegata (Leguminosae; Cercidoideae) supports the allotetraploid origin hypothesis of Bauhinia.</title>
        <authorList>
            <person name="Zhong Y."/>
            <person name="Chen Y."/>
            <person name="Zheng D."/>
            <person name="Pang J."/>
            <person name="Liu Y."/>
            <person name="Luo S."/>
            <person name="Meng S."/>
            <person name="Qian L."/>
            <person name="Wei D."/>
            <person name="Dai S."/>
            <person name="Zhou R."/>
        </authorList>
    </citation>
    <scope>NUCLEOTIDE SEQUENCE [LARGE SCALE GENOMIC DNA]</scope>
    <source>
        <strain evidence="1">BV-YZ2020</strain>
    </source>
</reference>
<dbReference type="EMBL" id="CM039435">
    <property type="protein sequence ID" value="KAI4318174.1"/>
    <property type="molecule type" value="Genomic_DNA"/>
</dbReference>
<accession>A0ACB9M4A6</accession>
<comment type="caution">
    <text evidence="1">The sequence shown here is derived from an EMBL/GenBank/DDBJ whole genome shotgun (WGS) entry which is preliminary data.</text>
</comment>